<evidence type="ECO:0000313" key="1">
    <source>
        <dbReference type="EMBL" id="OIW22277.1"/>
    </source>
</evidence>
<dbReference type="Proteomes" id="UP000182658">
    <property type="component" value="Unassembled WGS sequence"/>
</dbReference>
<dbReference type="EMBL" id="KV875125">
    <property type="protein sequence ID" value="OIW22277.1"/>
    <property type="molecule type" value="Genomic_DNA"/>
</dbReference>
<keyword evidence="2" id="KW-1185">Reference proteome</keyword>
<dbReference type="AlphaFoldDB" id="A0A1J7I465"/>
<feature type="non-terminal residue" evidence="1">
    <location>
        <position position="218"/>
    </location>
</feature>
<feature type="non-terminal residue" evidence="1">
    <location>
        <position position="1"/>
    </location>
</feature>
<reference evidence="1 2" key="1">
    <citation type="submission" date="2016-10" db="EMBL/GenBank/DDBJ databases">
        <title>Draft genome sequence of Coniochaeta ligniaria NRRL30616, a lignocellulolytic fungus for bioabatement of inhibitors in plant biomass hydrolysates.</title>
        <authorList>
            <consortium name="DOE Joint Genome Institute"/>
            <person name="Jimenez D.J."/>
            <person name="Hector R.E."/>
            <person name="Riley R."/>
            <person name="Sun H."/>
            <person name="Grigoriev I.V."/>
            <person name="Van Elsas J.D."/>
            <person name="Nichols N.N."/>
        </authorList>
    </citation>
    <scope>NUCLEOTIDE SEQUENCE [LARGE SCALE GENOMIC DNA]</scope>
    <source>
        <strain evidence="1 2">NRRL 30616</strain>
    </source>
</reference>
<organism evidence="1 2">
    <name type="scientific">Coniochaeta ligniaria NRRL 30616</name>
    <dbReference type="NCBI Taxonomy" id="1408157"/>
    <lineage>
        <taxon>Eukaryota</taxon>
        <taxon>Fungi</taxon>
        <taxon>Dikarya</taxon>
        <taxon>Ascomycota</taxon>
        <taxon>Pezizomycotina</taxon>
        <taxon>Sordariomycetes</taxon>
        <taxon>Sordariomycetidae</taxon>
        <taxon>Coniochaetales</taxon>
        <taxon>Coniochaetaceae</taxon>
        <taxon>Coniochaeta</taxon>
    </lineage>
</organism>
<accession>A0A1J7I465</accession>
<dbReference type="OrthoDB" id="3262926at2759"/>
<gene>
    <name evidence="1" type="ORF">CONLIGDRAFT_564246</name>
</gene>
<name>A0A1J7I465_9PEZI</name>
<protein>
    <recommendedName>
        <fullName evidence="3">Gamma-glutamylcyclotransferase AIG2-like domain-containing protein</fullName>
    </recommendedName>
</protein>
<proteinExistence type="predicted"/>
<evidence type="ECO:0000313" key="2">
    <source>
        <dbReference type="Proteomes" id="UP000182658"/>
    </source>
</evidence>
<dbReference type="InParanoid" id="A0A1J7I465"/>
<evidence type="ECO:0008006" key="3">
    <source>
        <dbReference type="Google" id="ProtNLM"/>
    </source>
</evidence>
<sequence>ATYLILLEGPFQSVEDVRNAAGLTDPPEIMTGTAGPGDVTCFCRINEAAKAAILNYLVEDGSSFRPTFLQITQAAKALSDMSAAPFLGMDATLPQFRAPSADTIFRPRQDEYPVWYFFYGMLSDPEELSTILQLKDSNPKYRPAAVYGGELLSQRQLIDATPSSGSSIPTALGDAFRVENEKDEQSLRFSVTDKFDVVRCRMEMLDTGEIVNGLTFRY</sequence>